<dbReference type="InterPro" id="IPR042268">
    <property type="entry name" value="BamC_C"/>
</dbReference>
<protein>
    <submittedName>
        <fullName evidence="1">Beta-barrel assembly machine subunit BamC</fullName>
    </submittedName>
</protein>
<evidence type="ECO:0000313" key="1">
    <source>
        <dbReference type="EMBL" id="SFC65148.1"/>
    </source>
</evidence>
<dbReference type="Pfam" id="PF06804">
    <property type="entry name" value="Lipoprotein_18"/>
    <property type="match status" value="1"/>
</dbReference>
<dbReference type="PROSITE" id="PS51257">
    <property type="entry name" value="PROKAR_LIPOPROTEIN"/>
    <property type="match status" value="1"/>
</dbReference>
<name>A0A1I1L2E2_9GAMM</name>
<proteinExistence type="predicted"/>
<accession>A0A1I1L2E2</accession>
<dbReference type="Gene3D" id="3.30.530.50">
    <property type="match status" value="1"/>
</dbReference>
<dbReference type="EMBL" id="FOLO01000014">
    <property type="protein sequence ID" value="SFC65148.1"/>
    <property type="molecule type" value="Genomic_DNA"/>
</dbReference>
<reference evidence="1 2" key="1">
    <citation type="submission" date="2016-10" db="EMBL/GenBank/DDBJ databases">
        <authorList>
            <person name="de Groot N.N."/>
        </authorList>
    </citation>
    <scope>NUCLEOTIDE SEQUENCE [LARGE SCALE GENOMIC DNA]</scope>
    <source>
        <strain evidence="1 2">DSM 6059</strain>
    </source>
</reference>
<evidence type="ECO:0000313" key="2">
    <source>
        <dbReference type="Proteomes" id="UP000198862"/>
    </source>
</evidence>
<dbReference type="AlphaFoldDB" id="A0A1I1L2E2"/>
<sequence>MQYWIRKSLVLGVISALTGCSVFIDNAHDEKNYRVSEHIKVPSDLNKPYQDPEFVMTPAQYSKALANDMISPPAQVLNVASGSWVEEGDKTSRIFFDKSDGIDDLKGFLWTTLNGFLAEKNVSATQKNEAKGELETDWYSIYDVEEPGFWDEWFWESDKEISKQKFKFIIEQKEHQRTASIKTQLLDYQSKDQTLTPVLRQQLEIAALNAYVSHFDFKYRQLAVQLKKQSGIVSLELGFDNQGNAALVTEQTYKDVFERFSTFIEKLNFTIDELDNNKGLITATYEKPDASVWDSIWGDDVAELPLEMGRYQILLNKNNSGGTSITWMDEQGETLEPGTMNDLQQALVKALRKQGIEI</sequence>
<dbReference type="InterPro" id="IPR010653">
    <property type="entry name" value="NlpB/DapX"/>
</dbReference>
<keyword evidence="2" id="KW-1185">Reference proteome</keyword>
<gene>
    <name evidence="1" type="ORF">SAMN02745724_02194</name>
</gene>
<dbReference type="STRING" id="1123010.SAMN02745724_02194"/>
<dbReference type="Proteomes" id="UP000198862">
    <property type="component" value="Unassembled WGS sequence"/>
</dbReference>
<dbReference type="OrthoDB" id="5598420at2"/>
<dbReference type="Gene3D" id="3.30.310.170">
    <property type="entry name" value="Outer membrane protein assembly factor BamC"/>
    <property type="match status" value="1"/>
</dbReference>
<dbReference type="RefSeq" id="WP_091983588.1">
    <property type="nucleotide sequence ID" value="NZ_FOLO01000014.1"/>
</dbReference>
<organism evidence="1 2">
    <name type="scientific">Pseudoalteromonas denitrificans DSM 6059</name>
    <dbReference type="NCBI Taxonomy" id="1123010"/>
    <lineage>
        <taxon>Bacteria</taxon>
        <taxon>Pseudomonadati</taxon>
        <taxon>Pseudomonadota</taxon>
        <taxon>Gammaproteobacteria</taxon>
        <taxon>Alteromonadales</taxon>
        <taxon>Pseudoalteromonadaceae</taxon>
        <taxon>Pseudoalteromonas</taxon>
    </lineage>
</organism>